<feature type="domain" description="ABC transporter" evidence="3">
    <location>
        <begin position="14"/>
        <end position="248"/>
    </location>
</feature>
<reference evidence="4 5" key="1">
    <citation type="journal article" date="2019" name="Int. J. Syst. Evol. Microbiol.">
        <title>The Global Catalogue of Microorganisms (GCM) 10K type strain sequencing project: providing services to taxonomists for standard genome sequencing and annotation.</title>
        <authorList>
            <consortium name="The Broad Institute Genomics Platform"/>
            <consortium name="The Broad Institute Genome Sequencing Center for Infectious Disease"/>
            <person name="Wu L."/>
            <person name="Ma J."/>
        </authorList>
    </citation>
    <scope>NUCLEOTIDE SEQUENCE [LARGE SCALE GENOMIC DNA]</scope>
    <source>
        <strain evidence="4 5">JCM 10425</strain>
    </source>
</reference>
<dbReference type="CDD" id="cd03215">
    <property type="entry name" value="ABC_Carb_Monos_II"/>
    <property type="match status" value="1"/>
</dbReference>
<evidence type="ECO:0000259" key="3">
    <source>
        <dbReference type="PROSITE" id="PS50893"/>
    </source>
</evidence>
<dbReference type="PROSITE" id="PS50893">
    <property type="entry name" value="ABC_TRANSPORTER_2"/>
    <property type="match status" value="2"/>
</dbReference>
<dbReference type="Proteomes" id="UP001500967">
    <property type="component" value="Unassembled WGS sequence"/>
</dbReference>
<dbReference type="InterPro" id="IPR003593">
    <property type="entry name" value="AAA+_ATPase"/>
</dbReference>
<dbReference type="SMART" id="SM00382">
    <property type="entry name" value="AAA"/>
    <property type="match status" value="2"/>
</dbReference>
<evidence type="ECO:0000313" key="5">
    <source>
        <dbReference type="Proteomes" id="UP001500967"/>
    </source>
</evidence>
<dbReference type="CDD" id="cd03216">
    <property type="entry name" value="ABC_Carb_Monos_I"/>
    <property type="match status" value="1"/>
</dbReference>
<keyword evidence="2 4" id="KW-0067">ATP-binding</keyword>
<dbReference type="RefSeq" id="WP_344653805.1">
    <property type="nucleotide sequence ID" value="NZ_BAAAGX010000035.1"/>
</dbReference>
<evidence type="ECO:0000313" key="4">
    <source>
        <dbReference type="EMBL" id="GAA0277072.1"/>
    </source>
</evidence>
<dbReference type="PANTHER" id="PTHR43790:SF4">
    <property type="entry name" value="GUANOSINE IMPORT ATP-BINDING PROTEIN NUPO"/>
    <property type="match status" value="1"/>
</dbReference>
<sequence>MTTTDAPADAPPWLAVRGLTRRFGEVLANDAVDLTVAAGEVHAVLGENGAGKSTLMKLIYGVHRPDSGEVVINGVPTPLDSPAAARAAGIGMVFQDLRLVPAFTVTENVALALPGAGPRLDRGALARRITEASEKYGLPVRPGALVRHLSIGERQRVEILKVLMAGARLLILDEPTSVLAPQEVDGLFDAIRALRADGLSVVIITHKLTEARAIADRATILRGGRVVLADAVPADHTDAELVEAMVGHSVPPPPRPAGDGAEAEPVVRLRNVGLTGDRGHAALTDLTLDLHPGELLGVAGVAGSGQRELCELILGQLTPTTGTVTLDGAPLAGPREALAAGAVGVPEDPITDAVVPGLTVLEHLVLSDLDGLRRGPGVDWAAARQRAAALDERAGLRMAAPERIVADLSGGNIQRVLLTRALGASARVVVAAYPSRGLDVATVRRTQQLLLEQRDAGAAVLVVSEDLDELLAISDRIAVLHDGHLAGTVRPDETDRYAIGQLMLGGKA</sequence>
<feature type="domain" description="ABC transporter" evidence="3">
    <location>
        <begin position="267"/>
        <end position="507"/>
    </location>
</feature>
<dbReference type="SUPFAM" id="SSF52540">
    <property type="entry name" value="P-loop containing nucleoside triphosphate hydrolases"/>
    <property type="match status" value="2"/>
</dbReference>
<dbReference type="InterPro" id="IPR027417">
    <property type="entry name" value="P-loop_NTPase"/>
</dbReference>
<dbReference type="InterPro" id="IPR003439">
    <property type="entry name" value="ABC_transporter-like_ATP-bd"/>
</dbReference>
<name>A0ABN0V671_9ACTN</name>
<evidence type="ECO:0000256" key="1">
    <source>
        <dbReference type="ARBA" id="ARBA00022741"/>
    </source>
</evidence>
<keyword evidence="1" id="KW-0547">Nucleotide-binding</keyword>
<comment type="caution">
    <text evidence="4">The sequence shown here is derived from an EMBL/GenBank/DDBJ whole genome shotgun (WGS) entry which is preliminary data.</text>
</comment>
<dbReference type="PANTHER" id="PTHR43790">
    <property type="entry name" value="CARBOHYDRATE TRANSPORT ATP-BINDING PROTEIN MG119-RELATED"/>
    <property type="match status" value="1"/>
</dbReference>
<accession>A0ABN0V671</accession>
<protein>
    <submittedName>
        <fullName evidence="4">ABC transporter ATP-binding protein</fullName>
    </submittedName>
</protein>
<dbReference type="GO" id="GO:0005524">
    <property type="term" value="F:ATP binding"/>
    <property type="evidence" value="ECO:0007669"/>
    <property type="project" value="UniProtKB-KW"/>
</dbReference>
<dbReference type="Pfam" id="PF00005">
    <property type="entry name" value="ABC_tran"/>
    <property type="match status" value="2"/>
</dbReference>
<dbReference type="EMBL" id="BAAAGX010000035">
    <property type="protein sequence ID" value="GAA0277072.1"/>
    <property type="molecule type" value="Genomic_DNA"/>
</dbReference>
<proteinExistence type="predicted"/>
<evidence type="ECO:0000256" key="2">
    <source>
        <dbReference type="ARBA" id="ARBA00022840"/>
    </source>
</evidence>
<dbReference type="InterPro" id="IPR050107">
    <property type="entry name" value="ABC_carbohydrate_import_ATPase"/>
</dbReference>
<keyword evidence="5" id="KW-1185">Reference proteome</keyword>
<organism evidence="4 5">
    <name type="scientific">Cryptosporangium japonicum</name>
    <dbReference type="NCBI Taxonomy" id="80872"/>
    <lineage>
        <taxon>Bacteria</taxon>
        <taxon>Bacillati</taxon>
        <taxon>Actinomycetota</taxon>
        <taxon>Actinomycetes</taxon>
        <taxon>Cryptosporangiales</taxon>
        <taxon>Cryptosporangiaceae</taxon>
        <taxon>Cryptosporangium</taxon>
    </lineage>
</organism>
<dbReference type="Gene3D" id="3.40.50.300">
    <property type="entry name" value="P-loop containing nucleotide triphosphate hydrolases"/>
    <property type="match status" value="2"/>
</dbReference>
<gene>
    <name evidence="4" type="ORF">GCM10009539_76070</name>
</gene>